<dbReference type="Proteomes" id="UP000887116">
    <property type="component" value="Unassembled WGS sequence"/>
</dbReference>
<gene>
    <name evidence="1" type="primary">AVEN_27951_1</name>
    <name evidence="1" type="ORF">TNCT_222201</name>
</gene>
<sequence>MSKEILVVLNSKRGSVKAQQTRIKDFINNPDERDKIKLESKMDTLKSLRIKLSDIREEYYEPKQTVPYVESFDNEGEELVGHVKGHSTGVLSTAIVYCQNNRGELFPIRTLLDNESMCNLILQDAALFLGLQSERVNTSICGINRTSQIIKNRVFAVISNKNRQFQKLMEYLVVPKITGLTPTNKLDISGIKIPEYIKLSDENFYSPGRIDLLLSNQIFFEILNHGKIKLAEGYSIRLRS</sequence>
<proteinExistence type="predicted"/>
<keyword evidence="2" id="KW-1185">Reference proteome</keyword>
<dbReference type="OrthoDB" id="6621660at2759"/>
<reference evidence="1" key="1">
    <citation type="submission" date="2020-07" db="EMBL/GenBank/DDBJ databases">
        <title>Multicomponent nature underlies the extraordinary mechanical properties of spider dragline silk.</title>
        <authorList>
            <person name="Kono N."/>
            <person name="Nakamura H."/>
            <person name="Mori M."/>
            <person name="Yoshida Y."/>
            <person name="Ohtoshi R."/>
            <person name="Malay A.D."/>
            <person name="Moran D.A.P."/>
            <person name="Tomita M."/>
            <person name="Numata K."/>
            <person name="Arakawa K."/>
        </authorList>
    </citation>
    <scope>NUCLEOTIDE SEQUENCE</scope>
</reference>
<dbReference type="EMBL" id="BMAO01002478">
    <property type="protein sequence ID" value="GFQ81051.1"/>
    <property type="molecule type" value="Genomic_DNA"/>
</dbReference>
<comment type="caution">
    <text evidence="1">The sequence shown here is derived from an EMBL/GenBank/DDBJ whole genome shotgun (WGS) entry which is preliminary data.</text>
</comment>
<accession>A0A8X6KQW8</accession>
<evidence type="ECO:0000313" key="1">
    <source>
        <dbReference type="EMBL" id="GFQ81051.1"/>
    </source>
</evidence>
<evidence type="ECO:0000313" key="2">
    <source>
        <dbReference type="Proteomes" id="UP000887116"/>
    </source>
</evidence>
<name>A0A8X6KQW8_TRICU</name>
<protein>
    <submittedName>
        <fullName evidence="1">Integrase catalytic domain-containing protein</fullName>
    </submittedName>
</protein>
<organism evidence="1 2">
    <name type="scientific">Trichonephila clavata</name>
    <name type="common">Joro spider</name>
    <name type="synonym">Nephila clavata</name>
    <dbReference type="NCBI Taxonomy" id="2740835"/>
    <lineage>
        <taxon>Eukaryota</taxon>
        <taxon>Metazoa</taxon>
        <taxon>Ecdysozoa</taxon>
        <taxon>Arthropoda</taxon>
        <taxon>Chelicerata</taxon>
        <taxon>Arachnida</taxon>
        <taxon>Araneae</taxon>
        <taxon>Araneomorphae</taxon>
        <taxon>Entelegynae</taxon>
        <taxon>Araneoidea</taxon>
        <taxon>Nephilidae</taxon>
        <taxon>Trichonephila</taxon>
    </lineage>
</organism>
<dbReference type="AlphaFoldDB" id="A0A8X6KQW8"/>